<keyword evidence="3" id="KW-1185">Reference proteome</keyword>
<protein>
    <submittedName>
        <fullName evidence="2">Uncharacterized protein</fullName>
    </submittedName>
</protein>
<accession>A0A401PCL5</accession>
<gene>
    <name evidence="2" type="ORF">scyTo_0008697</name>
</gene>
<dbReference type="AlphaFoldDB" id="A0A401PCL5"/>
<proteinExistence type="predicted"/>
<feature type="compositionally biased region" description="Basic and acidic residues" evidence="1">
    <location>
        <begin position="1"/>
        <end position="16"/>
    </location>
</feature>
<reference evidence="2 3" key="1">
    <citation type="journal article" date="2018" name="Nat. Ecol. Evol.">
        <title>Shark genomes provide insights into elasmobranch evolution and the origin of vertebrates.</title>
        <authorList>
            <person name="Hara Y"/>
            <person name="Yamaguchi K"/>
            <person name="Onimaru K"/>
            <person name="Kadota M"/>
            <person name="Koyanagi M"/>
            <person name="Keeley SD"/>
            <person name="Tatsumi K"/>
            <person name="Tanaka K"/>
            <person name="Motone F"/>
            <person name="Kageyama Y"/>
            <person name="Nozu R"/>
            <person name="Adachi N"/>
            <person name="Nishimura O"/>
            <person name="Nakagawa R"/>
            <person name="Tanegashima C"/>
            <person name="Kiyatake I"/>
            <person name="Matsumoto R"/>
            <person name="Murakumo K"/>
            <person name="Nishida K"/>
            <person name="Terakita A"/>
            <person name="Kuratani S"/>
            <person name="Sato K"/>
            <person name="Hyodo S Kuraku.S."/>
        </authorList>
    </citation>
    <scope>NUCLEOTIDE SEQUENCE [LARGE SCALE GENOMIC DNA]</scope>
</reference>
<dbReference type="OrthoDB" id="7372677at2759"/>
<dbReference type="OMA" id="TKRHKEM"/>
<feature type="region of interest" description="Disordered" evidence="1">
    <location>
        <begin position="1"/>
        <end position="78"/>
    </location>
</feature>
<feature type="region of interest" description="Disordered" evidence="1">
    <location>
        <begin position="96"/>
        <end position="118"/>
    </location>
</feature>
<evidence type="ECO:0000313" key="3">
    <source>
        <dbReference type="Proteomes" id="UP000288216"/>
    </source>
</evidence>
<evidence type="ECO:0000256" key="1">
    <source>
        <dbReference type="SAM" id="MobiDB-lite"/>
    </source>
</evidence>
<dbReference type="Proteomes" id="UP000288216">
    <property type="component" value="Unassembled WGS sequence"/>
</dbReference>
<name>A0A401PCL5_SCYTO</name>
<organism evidence="2 3">
    <name type="scientific">Scyliorhinus torazame</name>
    <name type="common">Cloudy catshark</name>
    <name type="synonym">Catulus torazame</name>
    <dbReference type="NCBI Taxonomy" id="75743"/>
    <lineage>
        <taxon>Eukaryota</taxon>
        <taxon>Metazoa</taxon>
        <taxon>Chordata</taxon>
        <taxon>Craniata</taxon>
        <taxon>Vertebrata</taxon>
        <taxon>Chondrichthyes</taxon>
        <taxon>Elasmobranchii</taxon>
        <taxon>Galeomorphii</taxon>
        <taxon>Galeoidea</taxon>
        <taxon>Carcharhiniformes</taxon>
        <taxon>Scyliorhinidae</taxon>
        <taxon>Scyliorhinus</taxon>
    </lineage>
</organism>
<comment type="caution">
    <text evidence="2">The sequence shown here is derived from an EMBL/GenBank/DDBJ whole genome shotgun (WGS) entry which is preliminary data.</text>
</comment>
<evidence type="ECO:0000313" key="2">
    <source>
        <dbReference type="EMBL" id="GCB70873.1"/>
    </source>
</evidence>
<sequence>MERTMEEDMSKGDAQEGSRPPCSNDTKRHKEMENVALQTSLNLGHGKAGDEEQRPTQGEPEESRHGPEGELELTQTDHLNKRLLTSFLEKINQPNFNFPNLQQLSNQPEDSNKMQEDW</sequence>
<dbReference type="EMBL" id="BFAA01003381">
    <property type="protein sequence ID" value="GCB70873.1"/>
    <property type="molecule type" value="Genomic_DNA"/>
</dbReference>